<dbReference type="RefSeq" id="WP_132630911.1">
    <property type="nucleotide sequence ID" value="NZ_SMLD01000033.1"/>
</dbReference>
<keyword evidence="2 4" id="KW-0238">DNA-binding</keyword>
<dbReference type="SUPFAM" id="SSF46689">
    <property type="entry name" value="Homeodomain-like"/>
    <property type="match status" value="1"/>
</dbReference>
<dbReference type="AlphaFoldDB" id="A0A4R5FPC8"/>
<feature type="DNA-binding region" description="H-T-H motif" evidence="4">
    <location>
        <begin position="40"/>
        <end position="59"/>
    </location>
</feature>
<protein>
    <submittedName>
        <fullName evidence="6">TetR/AcrR family transcriptional regulator</fullName>
    </submittedName>
</protein>
<keyword evidence="1" id="KW-0805">Transcription regulation</keyword>
<dbReference type="Proteomes" id="UP000295136">
    <property type="component" value="Unassembled WGS sequence"/>
</dbReference>
<reference evidence="6 7" key="1">
    <citation type="submission" date="2019-03" db="EMBL/GenBank/DDBJ databases">
        <title>Draft genome sequences of novel Actinobacteria.</title>
        <authorList>
            <person name="Sahin N."/>
            <person name="Ay H."/>
            <person name="Saygin H."/>
        </authorList>
    </citation>
    <scope>NUCLEOTIDE SEQUENCE [LARGE SCALE GENOMIC DNA]</scope>
    <source>
        <strain evidence="6 7">6K102</strain>
    </source>
</reference>
<dbReference type="GO" id="GO:0045892">
    <property type="term" value="P:negative regulation of DNA-templated transcription"/>
    <property type="evidence" value="ECO:0007669"/>
    <property type="project" value="InterPro"/>
</dbReference>
<organism evidence="6 7">
    <name type="scientific">Nonomuraea mesophila</name>
    <dbReference type="NCBI Taxonomy" id="2530382"/>
    <lineage>
        <taxon>Bacteria</taxon>
        <taxon>Bacillati</taxon>
        <taxon>Actinomycetota</taxon>
        <taxon>Actinomycetes</taxon>
        <taxon>Streptosporangiales</taxon>
        <taxon>Streptosporangiaceae</taxon>
        <taxon>Nonomuraea</taxon>
    </lineage>
</organism>
<keyword evidence="3" id="KW-0804">Transcription</keyword>
<evidence type="ECO:0000313" key="7">
    <source>
        <dbReference type="Proteomes" id="UP000295136"/>
    </source>
</evidence>
<evidence type="ECO:0000256" key="4">
    <source>
        <dbReference type="PROSITE-ProRule" id="PRU00335"/>
    </source>
</evidence>
<dbReference type="InterPro" id="IPR009057">
    <property type="entry name" value="Homeodomain-like_sf"/>
</dbReference>
<dbReference type="Gene3D" id="1.10.357.10">
    <property type="entry name" value="Tetracycline Repressor, domain 2"/>
    <property type="match status" value="1"/>
</dbReference>
<dbReference type="InterPro" id="IPR001647">
    <property type="entry name" value="HTH_TetR"/>
</dbReference>
<keyword evidence="7" id="KW-1185">Reference proteome</keyword>
<dbReference type="Pfam" id="PF00440">
    <property type="entry name" value="TetR_N"/>
    <property type="match status" value="1"/>
</dbReference>
<accession>A0A4R5FPC8</accession>
<dbReference type="InterPro" id="IPR004111">
    <property type="entry name" value="Repressor_TetR_C"/>
</dbReference>
<dbReference type="PROSITE" id="PS50977">
    <property type="entry name" value="HTH_TETR_2"/>
    <property type="match status" value="1"/>
</dbReference>
<dbReference type="InterPro" id="IPR050109">
    <property type="entry name" value="HTH-type_TetR-like_transc_reg"/>
</dbReference>
<dbReference type="SUPFAM" id="SSF48498">
    <property type="entry name" value="Tetracyclin repressor-like, C-terminal domain"/>
    <property type="match status" value="1"/>
</dbReference>
<evidence type="ECO:0000256" key="2">
    <source>
        <dbReference type="ARBA" id="ARBA00023125"/>
    </source>
</evidence>
<dbReference type="PANTHER" id="PTHR30055:SF151">
    <property type="entry name" value="TRANSCRIPTIONAL REGULATORY PROTEIN"/>
    <property type="match status" value="1"/>
</dbReference>
<dbReference type="GO" id="GO:0000976">
    <property type="term" value="F:transcription cis-regulatory region binding"/>
    <property type="evidence" value="ECO:0007669"/>
    <property type="project" value="TreeGrafter"/>
</dbReference>
<dbReference type="Pfam" id="PF02909">
    <property type="entry name" value="TetR_C_1"/>
    <property type="match status" value="1"/>
</dbReference>
<dbReference type="PANTHER" id="PTHR30055">
    <property type="entry name" value="HTH-TYPE TRANSCRIPTIONAL REGULATOR RUTR"/>
    <property type="match status" value="1"/>
</dbReference>
<gene>
    <name evidence="6" type="ORF">E1295_15150</name>
</gene>
<name>A0A4R5FPC8_9ACTN</name>
<dbReference type="EMBL" id="SMLD01000033">
    <property type="protein sequence ID" value="TDE54470.1"/>
    <property type="molecule type" value="Genomic_DNA"/>
</dbReference>
<comment type="caution">
    <text evidence="6">The sequence shown here is derived from an EMBL/GenBank/DDBJ whole genome shotgun (WGS) entry which is preliminary data.</text>
</comment>
<dbReference type="InterPro" id="IPR036271">
    <property type="entry name" value="Tet_transcr_reg_TetR-rel_C_sf"/>
</dbReference>
<evidence type="ECO:0000313" key="6">
    <source>
        <dbReference type="EMBL" id="TDE54470.1"/>
    </source>
</evidence>
<dbReference type="Gene3D" id="1.10.10.60">
    <property type="entry name" value="Homeodomain-like"/>
    <property type="match status" value="1"/>
</dbReference>
<proteinExistence type="predicted"/>
<evidence type="ECO:0000259" key="5">
    <source>
        <dbReference type="PROSITE" id="PS50977"/>
    </source>
</evidence>
<evidence type="ECO:0000256" key="3">
    <source>
        <dbReference type="ARBA" id="ARBA00023163"/>
    </source>
</evidence>
<evidence type="ECO:0000256" key="1">
    <source>
        <dbReference type="ARBA" id="ARBA00023015"/>
    </source>
</evidence>
<dbReference type="GO" id="GO:0003700">
    <property type="term" value="F:DNA-binding transcription factor activity"/>
    <property type="evidence" value="ECO:0007669"/>
    <property type="project" value="TreeGrafter"/>
</dbReference>
<feature type="domain" description="HTH tetR-type" evidence="5">
    <location>
        <begin position="17"/>
        <end position="77"/>
    </location>
</feature>
<sequence>MPESIWFRDDDRPRRPRLTRERIVTAAVALLDAEGVAGFSMRALAARLRAGTMSLYEYVRSKEDVLDLALDEVIGEIEPAEAGPWRELLVRRLTQSRQVMRRHPWVPALTATRPLLGPNAVARSRAFYSALAGAGLSGATLVAAVGTLSSYVNGFVASENTWWDTVRTPEADAEIRGKVTRHLDDHADELARHAQVDNGDFETQFLLGLDLILDGIETRLPPGNRATRVSGVHGS</sequence>